<dbReference type="InterPro" id="IPR038050">
    <property type="entry name" value="Neuro_actylchol_rec"/>
</dbReference>
<evidence type="ECO:0000259" key="2">
    <source>
        <dbReference type="Pfam" id="PF02932"/>
    </source>
</evidence>
<feature type="domain" description="Neurotransmitter-gated ion-channel transmembrane" evidence="2">
    <location>
        <begin position="199"/>
        <end position="230"/>
    </location>
</feature>
<reference evidence="3 4" key="1">
    <citation type="journal article" date="2017" name="Gigascience">
        <title>Draft genome of the honey bee ectoparasitic mite, Tropilaelaps mercedesae, is shaped by the parasitic life history.</title>
        <authorList>
            <person name="Dong X."/>
            <person name="Armstrong S.D."/>
            <person name="Xia D."/>
            <person name="Makepeace B.L."/>
            <person name="Darby A.C."/>
            <person name="Kadowaki T."/>
        </authorList>
    </citation>
    <scope>NUCLEOTIDE SEQUENCE [LARGE SCALE GENOMIC DNA]</scope>
    <source>
        <strain evidence="3">Wuxi-XJTLU</strain>
    </source>
</reference>
<gene>
    <name evidence="3" type="ORF">BIW11_14166</name>
</gene>
<comment type="caution">
    <text evidence="3">The sequence shown here is derived from an EMBL/GenBank/DDBJ whole genome shotgun (WGS) entry which is preliminary data.</text>
</comment>
<dbReference type="GO" id="GO:0016020">
    <property type="term" value="C:membrane"/>
    <property type="evidence" value="ECO:0007669"/>
    <property type="project" value="InterPro"/>
</dbReference>
<keyword evidence="3" id="KW-0675">Receptor</keyword>
<dbReference type="EMBL" id="MNPL01032522">
    <property type="protein sequence ID" value="OQR66430.1"/>
    <property type="molecule type" value="Genomic_DNA"/>
</dbReference>
<organism evidence="3 4">
    <name type="scientific">Tropilaelaps mercedesae</name>
    <dbReference type="NCBI Taxonomy" id="418985"/>
    <lineage>
        <taxon>Eukaryota</taxon>
        <taxon>Metazoa</taxon>
        <taxon>Ecdysozoa</taxon>
        <taxon>Arthropoda</taxon>
        <taxon>Chelicerata</taxon>
        <taxon>Arachnida</taxon>
        <taxon>Acari</taxon>
        <taxon>Parasitiformes</taxon>
        <taxon>Mesostigmata</taxon>
        <taxon>Gamasina</taxon>
        <taxon>Dermanyssoidea</taxon>
        <taxon>Laelapidae</taxon>
        <taxon>Tropilaelaps</taxon>
    </lineage>
</organism>
<evidence type="ECO:0000313" key="4">
    <source>
        <dbReference type="Proteomes" id="UP000192247"/>
    </source>
</evidence>
<keyword evidence="1" id="KW-0812">Transmembrane</keyword>
<dbReference type="InterPro" id="IPR006029">
    <property type="entry name" value="Neurotrans-gated_channel_TM"/>
</dbReference>
<dbReference type="Gene3D" id="1.20.58.390">
    <property type="entry name" value="Neurotransmitter-gated ion-channel transmembrane domain"/>
    <property type="match status" value="2"/>
</dbReference>
<keyword evidence="1" id="KW-1133">Transmembrane helix</keyword>
<dbReference type="AlphaFoldDB" id="A0A1V9WYU2"/>
<dbReference type="OrthoDB" id="8197206at2759"/>
<keyword evidence="1" id="KW-0472">Membrane</keyword>
<dbReference type="InParanoid" id="A0A1V9WYU2"/>
<dbReference type="SUPFAM" id="SSF90112">
    <property type="entry name" value="Neurotransmitter-gated ion-channel transmembrane pore"/>
    <property type="match status" value="2"/>
</dbReference>
<dbReference type="Pfam" id="PF02932">
    <property type="entry name" value="Neur_chan_memb"/>
    <property type="match status" value="1"/>
</dbReference>
<evidence type="ECO:0000256" key="1">
    <source>
        <dbReference type="SAM" id="Phobius"/>
    </source>
</evidence>
<accession>A0A1V9WYU2</accession>
<protein>
    <submittedName>
        <fullName evidence="3">Neuronal acetylcholine receptor subunit alpha-7-like</fullName>
    </submittedName>
</protein>
<keyword evidence="4" id="KW-1185">Reference proteome</keyword>
<evidence type="ECO:0000313" key="3">
    <source>
        <dbReference type="EMBL" id="OQR66430.1"/>
    </source>
</evidence>
<feature type="transmembrane region" description="Helical" evidence="1">
    <location>
        <begin position="192"/>
        <end position="214"/>
    </location>
</feature>
<dbReference type="InterPro" id="IPR036719">
    <property type="entry name" value="Neuro-gated_channel_TM_sf"/>
</dbReference>
<dbReference type="GO" id="GO:0006811">
    <property type="term" value="P:monoatomic ion transport"/>
    <property type="evidence" value="ECO:0007669"/>
    <property type="project" value="InterPro"/>
</dbReference>
<proteinExistence type="predicted"/>
<name>A0A1V9WYU2_9ACAR</name>
<sequence>MRPSFVQEQRPMTTTTSVLTVARRGKWPRGKTVGPSVRLCRRISDPFVGWKRKTSGLKVEEDSSYPLVIGNAPLQRNDESVGENWFRTLGEDLFCLCVTVTNVDRILSDAFAYTKKQPPKSKPGAPDGREGQLPGVTILLSLTVFMLQLAEALPPVSDAVSIIALYNHACGQRRTNAVDRSLMKRGNGRNSCLSNVLSSGITILLSLVVFLLLICEKMPETSDAVPLIGKCSRCFYIYPV</sequence>
<dbReference type="Proteomes" id="UP000192247">
    <property type="component" value="Unassembled WGS sequence"/>
</dbReference>